<dbReference type="InterPro" id="IPR036457">
    <property type="entry name" value="PPM-type-like_dom_sf"/>
</dbReference>
<name>A0A1C4AQ71_9BACT</name>
<dbReference type="EMBL" id="FMAR01000002">
    <property type="protein sequence ID" value="SCB96636.1"/>
    <property type="molecule type" value="Genomic_DNA"/>
</dbReference>
<sequence length="466" mass="51434">MMSKDTHKYIQALLQQHGQSLPAQQQALLAAFANSEMMEQAYAEIIRIQQRIMESWKENIDIADVKSKPLPVPNAQVGQPYLFTLDPAKAGLPALSFFDLAVPPESGLVYNAADFTLSGKPLTAGTFPLSFRFRVAASAEDAPLQEKVISLLVNADPKSLWKNLDSDTTDIYWKPDTDQARLAMGDKTLIVASKRGRSHAHEGRFRDDDFGAANLAGGWGIIAVADGAGSAKFSRRGSKIVCDAVVNFFKEKITNAHWADLDNAIVAAQTSATPDHQKTLSRLVIDYLGKAAYDAHQQLNAAAAEKEAPTRDFATTLLFLLVKKFDFGYFVASFMVGDGGMGIYSKDTGQVFTLGTPDGGEFAGQTRFVSMPEIFKDESFYRRFSIRTIPDFTALVLMTDGITDPKFQTDANLTKVEYWNALWDDLQGPEHRVLDRNAAQASQALLDWLDFWSPGNHDDRTIAILF</sequence>
<dbReference type="InterPro" id="IPR001932">
    <property type="entry name" value="PPM-type_phosphatase-like_dom"/>
</dbReference>
<accession>A0A1C4AQ71</accession>
<dbReference type="SUPFAM" id="SSF81606">
    <property type="entry name" value="PP2C-like"/>
    <property type="match status" value="1"/>
</dbReference>
<protein>
    <submittedName>
        <fullName evidence="2">Protein phosphatase 2C</fullName>
    </submittedName>
</protein>
<dbReference type="Gene3D" id="3.60.40.10">
    <property type="entry name" value="PPM-type phosphatase domain"/>
    <property type="match status" value="1"/>
</dbReference>
<organism evidence="2 3">
    <name type="scientific">Chitinophaga costaii</name>
    <dbReference type="NCBI Taxonomy" id="1335309"/>
    <lineage>
        <taxon>Bacteria</taxon>
        <taxon>Pseudomonadati</taxon>
        <taxon>Bacteroidota</taxon>
        <taxon>Chitinophagia</taxon>
        <taxon>Chitinophagales</taxon>
        <taxon>Chitinophagaceae</taxon>
        <taxon>Chitinophaga</taxon>
    </lineage>
</organism>
<gene>
    <name evidence="2" type="ORF">GA0116948_102231</name>
</gene>
<evidence type="ECO:0000259" key="1">
    <source>
        <dbReference type="Pfam" id="PF13672"/>
    </source>
</evidence>
<evidence type="ECO:0000313" key="2">
    <source>
        <dbReference type="EMBL" id="SCB96636.1"/>
    </source>
</evidence>
<dbReference type="Pfam" id="PF13672">
    <property type="entry name" value="PP2C_2"/>
    <property type="match status" value="1"/>
</dbReference>
<feature type="domain" description="PPM-type phosphatase" evidence="1">
    <location>
        <begin position="195"/>
        <end position="449"/>
    </location>
</feature>
<reference evidence="2 3" key="1">
    <citation type="submission" date="2016-08" db="EMBL/GenBank/DDBJ databases">
        <authorList>
            <person name="Seilhamer J.J."/>
        </authorList>
    </citation>
    <scope>NUCLEOTIDE SEQUENCE [LARGE SCALE GENOMIC DNA]</scope>
    <source>
        <strain evidence="2 3">A37T2</strain>
    </source>
</reference>
<dbReference type="AlphaFoldDB" id="A0A1C4AQ71"/>
<dbReference type="RefSeq" id="WP_089709362.1">
    <property type="nucleotide sequence ID" value="NZ_FMAR01000002.1"/>
</dbReference>
<dbReference type="OrthoDB" id="963478at2"/>
<dbReference type="Proteomes" id="UP000242818">
    <property type="component" value="Unassembled WGS sequence"/>
</dbReference>
<evidence type="ECO:0000313" key="3">
    <source>
        <dbReference type="Proteomes" id="UP000242818"/>
    </source>
</evidence>
<dbReference type="STRING" id="1335309.GA0116948_102231"/>
<keyword evidence="3" id="KW-1185">Reference proteome</keyword>
<proteinExistence type="predicted"/>